<dbReference type="InterPro" id="IPR023006">
    <property type="entry name" value="YchJ-like"/>
</dbReference>
<dbReference type="Gene3D" id="3.10.450.50">
    <property type="match status" value="1"/>
</dbReference>
<dbReference type="Pfam" id="PF17775">
    <property type="entry name" value="YchJ_M-like"/>
    <property type="match status" value="1"/>
</dbReference>
<comment type="caution">
    <text evidence="3">The sequence shown here is derived from an EMBL/GenBank/DDBJ whole genome shotgun (WGS) entry which is preliminary data.</text>
</comment>
<sequence length="130" mass="14722">MAKSSQACPCGYGPHYEQCCQPLHLGQPAPSAEALMRARYSAYVLDQRDYLVASWHPDTRPAELEPNSHAASRWLGLKIVQQRALPNGDWQVEFVARYRQASGKAVRLHEISRFCQVDGQWRYLDGHAPT</sequence>
<dbReference type="OrthoDB" id="21421at2"/>
<evidence type="ECO:0000256" key="1">
    <source>
        <dbReference type="HAMAP-Rule" id="MF_00612"/>
    </source>
</evidence>
<dbReference type="AlphaFoldDB" id="A0A1Y1SEV6"/>
<organism evidence="3 4">
    <name type="scientific">Oceanococcus atlanticus</name>
    <dbReference type="NCBI Taxonomy" id="1317117"/>
    <lineage>
        <taxon>Bacteria</taxon>
        <taxon>Pseudomonadati</taxon>
        <taxon>Pseudomonadota</taxon>
        <taxon>Gammaproteobacteria</taxon>
        <taxon>Chromatiales</taxon>
        <taxon>Oceanococcaceae</taxon>
        <taxon>Oceanococcus</taxon>
    </lineage>
</organism>
<feature type="domain" description="YchJ-like middle NTF2-like" evidence="2">
    <location>
        <begin position="31"/>
        <end position="126"/>
    </location>
</feature>
<dbReference type="InterPro" id="IPR048469">
    <property type="entry name" value="YchJ-like_M"/>
</dbReference>
<dbReference type="EMBL" id="AQQV01000002">
    <property type="protein sequence ID" value="ORE87062.1"/>
    <property type="molecule type" value="Genomic_DNA"/>
</dbReference>
<comment type="similarity">
    <text evidence="1">Belongs to the UPF0225 family.</text>
</comment>
<dbReference type="STRING" id="1317117.ATO7_08482"/>
<dbReference type="InterPro" id="IPR032710">
    <property type="entry name" value="NTF2-like_dom_sf"/>
</dbReference>
<gene>
    <name evidence="3" type="ORF">ATO7_08482</name>
</gene>
<dbReference type="HAMAP" id="MF_00612">
    <property type="entry name" value="UPF0225"/>
    <property type="match status" value="1"/>
</dbReference>
<evidence type="ECO:0000313" key="4">
    <source>
        <dbReference type="Proteomes" id="UP000192342"/>
    </source>
</evidence>
<evidence type="ECO:0000259" key="2">
    <source>
        <dbReference type="Pfam" id="PF17775"/>
    </source>
</evidence>
<protein>
    <recommendedName>
        <fullName evidence="1">UPF0225 protein ATO7_08482</fullName>
    </recommendedName>
</protein>
<dbReference type="RefSeq" id="WP_083561265.1">
    <property type="nucleotide sequence ID" value="NZ_AQQV01000002.1"/>
</dbReference>
<accession>A0A1Y1SEV6</accession>
<reference evidence="3 4" key="1">
    <citation type="submission" date="2013-04" db="EMBL/GenBank/DDBJ databases">
        <title>Oceanococcus atlanticus 22II-S10r2 Genome Sequencing.</title>
        <authorList>
            <person name="Lai Q."/>
            <person name="Li G."/>
            <person name="Shao Z."/>
        </authorList>
    </citation>
    <scope>NUCLEOTIDE SEQUENCE [LARGE SCALE GENOMIC DNA]</scope>
    <source>
        <strain evidence="3 4">22II-S10r2</strain>
    </source>
</reference>
<proteinExistence type="inferred from homology"/>
<dbReference type="Proteomes" id="UP000192342">
    <property type="component" value="Unassembled WGS sequence"/>
</dbReference>
<evidence type="ECO:0000313" key="3">
    <source>
        <dbReference type="EMBL" id="ORE87062.1"/>
    </source>
</evidence>
<keyword evidence="4" id="KW-1185">Reference proteome</keyword>
<name>A0A1Y1SEV6_9GAMM</name>
<dbReference type="SUPFAM" id="SSF54427">
    <property type="entry name" value="NTF2-like"/>
    <property type="match status" value="1"/>
</dbReference>
<dbReference type="PANTHER" id="PTHR33747">
    <property type="entry name" value="UPF0225 PROTEIN SCO1677"/>
    <property type="match status" value="1"/>
</dbReference>
<dbReference type="PANTHER" id="PTHR33747:SF1">
    <property type="entry name" value="ADENYLATE CYCLASE-ASSOCIATED CAP C-TERMINAL DOMAIN-CONTAINING PROTEIN"/>
    <property type="match status" value="1"/>
</dbReference>